<sequence>MSEINIFAYIFSQVHPSIFAYSKLFIARFNPALTRVLLRFSQL</sequence>
<comment type="caution">
    <text evidence="1">The sequence shown here is derived from an EMBL/GenBank/DDBJ whole genome shotgun (WGS) entry which is preliminary data.</text>
</comment>
<evidence type="ECO:0000313" key="1">
    <source>
        <dbReference type="EMBL" id="GAC31819.1"/>
    </source>
</evidence>
<dbReference type="EMBL" id="BAER01000023">
    <property type="protein sequence ID" value="GAC31819.1"/>
    <property type="molecule type" value="Genomic_DNA"/>
</dbReference>
<dbReference type="Proteomes" id="UP000006322">
    <property type="component" value="Unassembled WGS sequence"/>
</dbReference>
<dbReference type="AlphaFoldDB" id="K6YGI6"/>
<organism evidence="1 2">
    <name type="scientific">Paraglaciecola polaris LMG 21857</name>
    <dbReference type="NCBI Taxonomy" id="1129793"/>
    <lineage>
        <taxon>Bacteria</taxon>
        <taxon>Pseudomonadati</taxon>
        <taxon>Pseudomonadota</taxon>
        <taxon>Gammaproteobacteria</taxon>
        <taxon>Alteromonadales</taxon>
        <taxon>Alteromonadaceae</taxon>
        <taxon>Paraglaciecola</taxon>
    </lineage>
</organism>
<keyword evidence="2" id="KW-1185">Reference proteome</keyword>
<evidence type="ECO:0000313" key="2">
    <source>
        <dbReference type="Proteomes" id="UP000006322"/>
    </source>
</evidence>
<reference evidence="2" key="1">
    <citation type="journal article" date="2014" name="Environ. Microbiol.">
        <title>Comparative genomics of the marine bacterial genus Glaciecola reveals the high degree of genomic diversity and genomic characteristic for cold adaptation.</title>
        <authorList>
            <person name="Qin Q.L."/>
            <person name="Xie B.B."/>
            <person name="Yu Y."/>
            <person name="Shu Y.L."/>
            <person name="Rong J.C."/>
            <person name="Zhang Y.J."/>
            <person name="Zhao D.L."/>
            <person name="Chen X.L."/>
            <person name="Zhang X.Y."/>
            <person name="Chen B."/>
            <person name="Zhou B.C."/>
            <person name="Zhang Y.Z."/>
        </authorList>
    </citation>
    <scope>NUCLEOTIDE SEQUENCE [LARGE SCALE GENOMIC DNA]</scope>
    <source>
        <strain evidence="2">LMG 21857</strain>
    </source>
</reference>
<gene>
    <name evidence="1" type="ORF">GPLA_0903</name>
</gene>
<accession>K6YGI6</accession>
<dbReference type="STRING" id="1129793.GPLA_0903"/>
<protein>
    <submittedName>
        <fullName evidence="1">Uncharacterized protein</fullName>
    </submittedName>
</protein>
<proteinExistence type="predicted"/>
<name>K6YGI6_9ALTE</name>